<feature type="region of interest" description="Interaction with substrate tRNA" evidence="10">
    <location>
        <begin position="35"/>
        <end position="38"/>
    </location>
</feature>
<dbReference type="Proteomes" id="UP001235343">
    <property type="component" value="Unassembled WGS sequence"/>
</dbReference>
<keyword evidence="5 10" id="KW-0819">tRNA processing</keyword>
<gene>
    <name evidence="10 14" type="primary">miaA</name>
    <name evidence="14" type="ORF">QQS35_00655</name>
</gene>
<evidence type="ECO:0000256" key="4">
    <source>
        <dbReference type="ARBA" id="ARBA00022679"/>
    </source>
</evidence>
<evidence type="ECO:0000256" key="10">
    <source>
        <dbReference type="HAMAP-Rule" id="MF_00185"/>
    </source>
</evidence>
<evidence type="ECO:0000256" key="1">
    <source>
        <dbReference type="ARBA" id="ARBA00001946"/>
    </source>
</evidence>
<comment type="caution">
    <text evidence="14">The sequence shown here is derived from an EMBL/GenBank/DDBJ whole genome shotgun (WGS) entry which is preliminary data.</text>
</comment>
<evidence type="ECO:0000313" key="15">
    <source>
        <dbReference type="Proteomes" id="UP001235343"/>
    </source>
</evidence>
<keyword evidence="6 10" id="KW-0547">Nucleotide-binding</keyword>
<evidence type="ECO:0000256" key="13">
    <source>
        <dbReference type="RuleBase" id="RU003785"/>
    </source>
</evidence>
<dbReference type="Gene3D" id="1.10.20.140">
    <property type="match status" value="1"/>
</dbReference>
<dbReference type="EC" id="2.5.1.75" evidence="10"/>
<dbReference type="NCBIfam" id="TIGR00174">
    <property type="entry name" value="miaA"/>
    <property type="match status" value="1"/>
</dbReference>
<evidence type="ECO:0000256" key="12">
    <source>
        <dbReference type="RuleBase" id="RU003784"/>
    </source>
</evidence>
<sequence>MKQTVVAVVGPTAVGKTSLSVEIAKRFNGEVISGDSMQIYSGMDIGTAKITENEKQKIPHHMIDIKDPSDSFSVADFQSNVDTYINLISERNHLPIIAGGTGLYIQAALYSYNFSENKRDDSYQKNIEREIEIEGIQKVYEKLQRIDPEQAKRIHPNNVRRVIRALEVFDRTGMTMSEYHDKQRVNSPYNLILIGLEMDREMLYNRINNRVDTMLENGLLKEVKYFYEKGLEDRQSMKAIGYKELIPYFKGEKSLAESIELLKQNSRRFAKRQYTWFKNKMDVDWYSITVDSKEEKFEIILNDLAGKLKNK</sequence>
<keyword evidence="4 10" id="KW-0808">Transferase</keyword>
<dbReference type="HAMAP" id="MF_00185">
    <property type="entry name" value="IPP_trans"/>
    <property type="match status" value="1"/>
</dbReference>
<dbReference type="PANTHER" id="PTHR11088:SF60">
    <property type="entry name" value="TRNA DIMETHYLALLYLTRANSFERASE"/>
    <property type="match status" value="1"/>
</dbReference>
<comment type="function">
    <text evidence="2 10 12">Catalyzes the transfer of a dimethylallyl group onto the adenine at position 37 in tRNAs that read codons beginning with uridine, leading to the formation of N6-(dimethylallyl)adenosine (i(6)A).</text>
</comment>
<dbReference type="Pfam" id="PF01715">
    <property type="entry name" value="IPPT"/>
    <property type="match status" value="1"/>
</dbReference>
<comment type="caution">
    <text evidence="10">Lacks conserved residue(s) required for the propagation of feature annotation.</text>
</comment>
<comment type="similarity">
    <text evidence="3 10 13">Belongs to the IPP transferase family.</text>
</comment>
<evidence type="ECO:0000256" key="6">
    <source>
        <dbReference type="ARBA" id="ARBA00022741"/>
    </source>
</evidence>
<evidence type="ECO:0000256" key="8">
    <source>
        <dbReference type="ARBA" id="ARBA00022842"/>
    </source>
</evidence>
<keyword evidence="8 10" id="KW-0460">Magnesium</keyword>
<dbReference type="InterPro" id="IPR027417">
    <property type="entry name" value="P-loop_NTPase"/>
</dbReference>
<dbReference type="InterPro" id="IPR039657">
    <property type="entry name" value="Dimethylallyltransferase"/>
</dbReference>
<proteinExistence type="inferred from homology"/>
<organism evidence="14 15">
    <name type="scientific">Aquibacillus rhizosphaerae</name>
    <dbReference type="NCBI Taxonomy" id="3051431"/>
    <lineage>
        <taxon>Bacteria</taxon>
        <taxon>Bacillati</taxon>
        <taxon>Bacillota</taxon>
        <taxon>Bacilli</taxon>
        <taxon>Bacillales</taxon>
        <taxon>Bacillaceae</taxon>
        <taxon>Aquibacillus</taxon>
    </lineage>
</organism>
<protein>
    <recommendedName>
        <fullName evidence="10">tRNA dimethylallyltransferase</fullName>
        <ecNumber evidence="10">2.5.1.75</ecNumber>
    </recommendedName>
    <alternativeName>
        <fullName evidence="10">Dimethylallyl diphosphate:tRNA dimethylallyltransferase</fullName>
        <shortName evidence="10">DMAPP:tRNA dimethylallyltransferase</shortName>
        <shortName evidence="10">DMATase</shortName>
    </alternativeName>
    <alternativeName>
        <fullName evidence="10">Isopentenyl-diphosphate:tRNA isopentenyltransferase</fullName>
        <shortName evidence="10">IPP transferase</shortName>
        <shortName evidence="10">IPPT</shortName>
        <shortName evidence="10">IPTase</shortName>
    </alternativeName>
</protein>
<dbReference type="GO" id="GO:0052381">
    <property type="term" value="F:tRNA dimethylallyltransferase activity"/>
    <property type="evidence" value="ECO:0007669"/>
    <property type="project" value="UniProtKB-EC"/>
</dbReference>
<evidence type="ECO:0000256" key="5">
    <source>
        <dbReference type="ARBA" id="ARBA00022694"/>
    </source>
</evidence>
<comment type="subunit">
    <text evidence="10">Monomer.</text>
</comment>
<name>A0ABT7L0W0_9BACI</name>
<dbReference type="Gene3D" id="3.40.50.300">
    <property type="entry name" value="P-loop containing nucleotide triphosphate hydrolases"/>
    <property type="match status" value="1"/>
</dbReference>
<evidence type="ECO:0000256" key="3">
    <source>
        <dbReference type="ARBA" id="ARBA00005842"/>
    </source>
</evidence>
<evidence type="ECO:0000313" key="14">
    <source>
        <dbReference type="EMBL" id="MDL4838984.1"/>
    </source>
</evidence>
<reference evidence="14 15" key="1">
    <citation type="submission" date="2023-06" db="EMBL/GenBank/DDBJ databases">
        <title>Aquibacillus rhizosphaerae LR5S19.</title>
        <authorList>
            <person name="Sun J.-Q."/>
        </authorList>
    </citation>
    <scope>NUCLEOTIDE SEQUENCE [LARGE SCALE GENOMIC DNA]</scope>
    <source>
        <strain evidence="14 15">LR5S19</strain>
    </source>
</reference>
<evidence type="ECO:0000256" key="11">
    <source>
        <dbReference type="RuleBase" id="RU003783"/>
    </source>
</evidence>
<evidence type="ECO:0000256" key="2">
    <source>
        <dbReference type="ARBA" id="ARBA00003213"/>
    </source>
</evidence>
<dbReference type="RefSeq" id="WP_285929762.1">
    <property type="nucleotide sequence ID" value="NZ_JASTZU010000002.1"/>
</dbReference>
<comment type="catalytic activity">
    <reaction evidence="9 10 11">
        <text>adenosine(37) in tRNA + dimethylallyl diphosphate = N(6)-dimethylallyladenosine(37) in tRNA + diphosphate</text>
        <dbReference type="Rhea" id="RHEA:26482"/>
        <dbReference type="Rhea" id="RHEA-COMP:10162"/>
        <dbReference type="Rhea" id="RHEA-COMP:10375"/>
        <dbReference type="ChEBI" id="CHEBI:33019"/>
        <dbReference type="ChEBI" id="CHEBI:57623"/>
        <dbReference type="ChEBI" id="CHEBI:74411"/>
        <dbReference type="ChEBI" id="CHEBI:74415"/>
        <dbReference type="EC" id="2.5.1.75"/>
    </reaction>
</comment>
<comment type="cofactor">
    <cofactor evidence="1 10">
        <name>Mg(2+)</name>
        <dbReference type="ChEBI" id="CHEBI:18420"/>
    </cofactor>
</comment>
<keyword evidence="15" id="KW-1185">Reference proteome</keyword>
<evidence type="ECO:0000256" key="9">
    <source>
        <dbReference type="ARBA" id="ARBA00049563"/>
    </source>
</evidence>
<keyword evidence="7 10" id="KW-0067">ATP-binding</keyword>
<dbReference type="InterPro" id="IPR018022">
    <property type="entry name" value="IPT"/>
</dbReference>
<accession>A0ABT7L0W0</accession>
<feature type="site" description="Interaction with substrate tRNA" evidence="10">
    <location>
        <position position="129"/>
    </location>
</feature>
<feature type="site" description="Interaction with substrate tRNA" evidence="10">
    <location>
        <position position="101"/>
    </location>
</feature>
<dbReference type="EMBL" id="JASTZU010000002">
    <property type="protein sequence ID" value="MDL4838984.1"/>
    <property type="molecule type" value="Genomic_DNA"/>
</dbReference>
<evidence type="ECO:0000256" key="7">
    <source>
        <dbReference type="ARBA" id="ARBA00022840"/>
    </source>
</evidence>
<dbReference type="PANTHER" id="PTHR11088">
    <property type="entry name" value="TRNA DIMETHYLALLYLTRANSFERASE"/>
    <property type="match status" value="1"/>
</dbReference>
<feature type="binding site" evidence="10">
    <location>
        <begin position="10"/>
        <end position="17"/>
    </location>
    <ligand>
        <name>ATP</name>
        <dbReference type="ChEBI" id="CHEBI:30616"/>
    </ligand>
</feature>
<feature type="binding site" evidence="10">
    <location>
        <begin position="12"/>
        <end position="17"/>
    </location>
    <ligand>
        <name>substrate</name>
    </ligand>
</feature>
<dbReference type="SUPFAM" id="SSF52540">
    <property type="entry name" value="P-loop containing nucleoside triphosphate hydrolases"/>
    <property type="match status" value="2"/>
</dbReference>